<feature type="domain" description="Putative zinc ribbon" evidence="1">
    <location>
        <begin position="5"/>
        <end position="86"/>
    </location>
</feature>
<reference evidence="2 3" key="1">
    <citation type="submission" date="2018-06" db="EMBL/GenBank/DDBJ databases">
        <authorList>
            <consortium name="Pathogen Informatics"/>
            <person name="Doyle S."/>
        </authorList>
    </citation>
    <scope>NUCLEOTIDE SEQUENCE [LARGE SCALE GENOMIC DNA]</scope>
    <source>
        <strain evidence="2 3">NCTC12112</strain>
    </source>
</reference>
<dbReference type="Proteomes" id="UP000249008">
    <property type="component" value="Chromosome 1"/>
</dbReference>
<dbReference type="EMBL" id="LS483487">
    <property type="protein sequence ID" value="SQJ12652.1"/>
    <property type="molecule type" value="Genomic_DNA"/>
</dbReference>
<accession>A0AAX2JEN0</accession>
<evidence type="ECO:0000313" key="2">
    <source>
        <dbReference type="EMBL" id="SQJ12652.1"/>
    </source>
</evidence>
<dbReference type="GeneID" id="78454036"/>
<organism evidence="2 3">
    <name type="scientific">Fusobacterium ulcerans</name>
    <dbReference type="NCBI Taxonomy" id="861"/>
    <lineage>
        <taxon>Bacteria</taxon>
        <taxon>Fusobacteriati</taxon>
        <taxon>Fusobacteriota</taxon>
        <taxon>Fusobacteriia</taxon>
        <taxon>Fusobacteriales</taxon>
        <taxon>Fusobacteriaceae</taxon>
        <taxon>Fusobacterium</taxon>
    </lineage>
</organism>
<dbReference type="KEGG" id="ful:C4N20_04390"/>
<dbReference type="RefSeq" id="WP_005980490.1">
    <property type="nucleotide sequence ID" value="NZ_CABKNW010000005.1"/>
</dbReference>
<proteinExistence type="predicted"/>
<protein>
    <submittedName>
        <fullName evidence="2">Zinc ribbon domain</fullName>
    </submittedName>
</protein>
<evidence type="ECO:0000313" key="3">
    <source>
        <dbReference type="Proteomes" id="UP000249008"/>
    </source>
</evidence>
<dbReference type="Pfam" id="PF12674">
    <property type="entry name" value="Zn_ribbon_2"/>
    <property type="match status" value="1"/>
</dbReference>
<gene>
    <name evidence="2" type="ORF">NCTC12112_02763</name>
</gene>
<dbReference type="InterPro" id="IPR025868">
    <property type="entry name" value="Zn_ribbon_dom_put"/>
</dbReference>
<evidence type="ECO:0000259" key="1">
    <source>
        <dbReference type="Pfam" id="PF12674"/>
    </source>
</evidence>
<sequence>MEEKYCQSCGMPMGNTGEFYGTNADGSKNTEYCSYCFDSGKFTGEMTMDEMIELCVPHMAEAHPEMTEEKARQMMKEFFPHLKRWKKD</sequence>
<dbReference type="AlphaFoldDB" id="A0AAX2JEN0"/>
<name>A0AAX2JEN0_9FUSO</name>